<reference evidence="2 3" key="1">
    <citation type="submission" date="2021-03" db="EMBL/GenBank/DDBJ databases">
        <title>Sequencing the genomes of 1000 actinobacteria strains.</title>
        <authorList>
            <person name="Klenk H.-P."/>
        </authorList>
    </citation>
    <scope>NUCLEOTIDE SEQUENCE [LARGE SCALE GENOMIC DNA]</scope>
    <source>
        <strain evidence="2 3">DSM 15454</strain>
    </source>
</reference>
<dbReference type="SUPFAM" id="SSF109854">
    <property type="entry name" value="DinB/YfiT-like putative metalloenzymes"/>
    <property type="match status" value="1"/>
</dbReference>
<comment type="caution">
    <text evidence="2">The sequence shown here is derived from an EMBL/GenBank/DDBJ whole genome shotgun (WGS) entry which is preliminary data.</text>
</comment>
<gene>
    <name evidence="2" type="ORF">JOF46_003184</name>
</gene>
<dbReference type="Gene3D" id="1.20.120.450">
    <property type="entry name" value="dinb family like domain"/>
    <property type="match status" value="1"/>
</dbReference>
<dbReference type="Pfam" id="PF12867">
    <property type="entry name" value="DinB_2"/>
    <property type="match status" value="1"/>
</dbReference>
<keyword evidence="3" id="KW-1185">Reference proteome</keyword>
<dbReference type="SUPFAM" id="SSF141571">
    <property type="entry name" value="Pentapeptide repeat-like"/>
    <property type="match status" value="1"/>
</dbReference>
<evidence type="ECO:0000313" key="2">
    <source>
        <dbReference type="EMBL" id="MBP2375272.1"/>
    </source>
</evidence>
<organism evidence="2 3">
    <name type="scientific">Paeniglutamicibacter psychrophenolicus</name>
    <dbReference type="NCBI Taxonomy" id="257454"/>
    <lineage>
        <taxon>Bacteria</taxon>
        <taxon>Bacillati</taxon>
        <taxon>Actinomycetota</taxon>
        <taxon>Actinomycetes</taxon>
        <taxon>Micrococcales</taxon>
        <taxon>Micrococcaceae</taxon>
        <taxon>Paeniglutamicibacter</taxon>
    </lineage>
</organism>
<dbReference type="Gene3D" id="2.160.20.80">
    <property type="entry name" value="E3 ubiquitin-protein ligase SopA"/>
    <property type="match status" value="1"/>
</dbReference>
<dbReference type="InterPro" id="IPR024775">
    <property type="entry name" value="DinB-like"/>
</dbReference>
<dbReference type="EMBL" id="JAGIOE010000001">
    <property type="protein sequence ID" value="MBP2375272.1"/>
    <property type="molecule type" value="Genomic_DNA"/>
</dbReference>
<dbReference type="InterPro" id="IPR001646">
    <property type="entry name" value="5peptide_repeat"/>
</dbReference>
<proteinExistence type="predicted"/>
<sequence>MAIFDSSDNLAGSRFNDADLHGSWFNGCDLSDATMRGGNMQGADIDDPWLLRDGGVLMVNGVDVVPFVRAELLRRFPGRATMRAADPEGLRAAWETVERAWASTMDRVAALPAGVVDESVDGEWSFSQTLRHLVMATDIWLRLTIEGIEAPFHHLGQPNDGFAEYGYDASVFTPGVPSFPEVLEARAGRVAMVRGFLATLTDEDLEEKHSNPWNPDREQSTRSCLHVILSEEWEHLRFAVRDLDTIEKRN</sequence>
<protein>
    <submittedName>
        <fullName evidence="2">Damage-inducible protein DinB</fullName>
    </submittedName>
</protein>
<evidence type="ECO:0000313" key="3">
    <source>
        <dbReference type="Proteomes" id="UP000766570"/>
    </source>
</evidence>
<dbReference type="Pfam" id="PF00805">
    <property type="entry name" value="Pentapeptide"/>
    <property type="match status" value="1"/>
</dbReference>
<dbReference type="RefSeq" id="WP_209908692.1">
    <property type="nucleotide sequence ID" value="NZ_BAAAMI010000018.1"/>
</dbReference>
<evidence type="ECO:0000259" key="1">
    <source>
        <dbReference type="Pfam" id="PF12867"/>
    </source>
</evidence>
<dbReference type="InterPro" id="IPR034660">
    <property type="entry name" value="DinB/YfiT-like"/>
</dbReference>
<feature type="domain" description="DinB-like" evidence="1">
    <location>
        <begin position="98"/>
        <end position="238"/>
    </location>
</feature>
<accession>A0ABS4WGF5</accession>
<name>A0ABS4WGF5_9MICC</name>
<dbReference type="Proteomes" id="UP000766570">
    <property type="component" value="Unassembled WGS sequence"/>
</dbReference>